<dbReference type="OrthoDB" id="2401570at2759"/>
<feature type="compositionally biased region" description="Basic and acidic residues" evidence="1">
    <location>
        <begin position="299"/>
        <end position="313"/>
    </location>
</feature>
<protein>
    <submittedName>
        <fullName evidence="2">21461_t:CDS:1</fullName>
    </submittedName>
</protein>
<accession>A0A9N9JJ39</accession>
<evidence type="ECO:0000313" key="2">
    <source>
        <dbReference type="EMBL" id="CAG8784702.1"/>
    </source>
</evidence>
<feature type="compositionally biased region" description="Basic and acidic residues" evidence="1">
    <location>
        <begin position="112"/>
        <end position="126"/>
    </location>
</feature>
<dbReference type="Proteomes" id="UP000789405">
    <property type="component" value="Unassembled WGS sequence"/>
</dbReference>
<feature type="region of interest" description="Disordered" evidence="1">
    <location>
        <begin position="294"/>
        <end position="313"/>
    </location>
</feature>
<name>A0A9N9JJ39_9GLOM</name>
<keyword evidence="3" id="KW-1185">Reference proteome</keyword>
<feature type="region of interest" description="Disordered" evidence="1">
    <location>
        <begin position="42"/>
        <end position="62"/>
    </location>
</feature>
<dbReference type="AlphaFoldDB" id="A0A9N9JJ39"/>
<feature type="region of interest" description="Disordered" evidence="1">
    <location>
        <begin position="103"/>
        <end position="128"/>
    </location>
</feature>
<evidence type="ECO:0000256" key="1">
    <source>
        <dbReference type="SAM" id="MobiDB-lite"/>
    </source>
</evidence>
<feature type="non-terminal residue" evidence="2">
    <location>
        <position position="444"/>
    </location>
</feature>
<dbReference type="EMBL" id="CAJVPY010023246">
    <property type="protein sequence ID" value="CAG8784702.1"/>
    <property type="molecule type" value="Genomic_DNA"/>
</dbReference>
<proteinExistence type="predicted"/>
<comment type="caution">
    <text evidence="2">The sequence shown here is derived from an EMBL/GenBank/DDBJ whole genome shotgun (WGS) entry which is preliminary data.</text>
</comment>
<gene>
    <name evidence="2" type="ORF">DERYTH_LOCUS20153</name>
</gene>
<sequence length="444" mass="51462">MDEYFKRNSSEWNISDFLEECGIEEFYQKIESYLTSLRTIANSQQGKRSERAQDQPGPDYKLARDWLKNHNKPAKVGVHLNNSTITAINSNIGSKSYIGGTVNASGKLPQKRKSENESQAEPDEKSLNPAKMWTLESSGHIVEKIIYEHARTLKHESHLHSFILNDIDKKAQSLFREEEWEEIFSLNLKVVPKIDKSITELMKKYSVANLPSFRKTIFEPFLPPSISYSNKDHFYLNYINHAYRAIHTLWEENENFTMNPSSRLEGWYQHNIWSPIIDPAFRNFEIDLIRGEGSSMASSDRKNDDTDCEEDRKKIGRKGDGVFRLNGDRLEFGAIEAGKKWEGRNGRKYITDSLKLIGMLHSANRFQLLILDVPKGSICRIRRFDFHEVASHINNPPLAYVLKDILRARAIMKQTLELVQEKKSALDDLDDFDDDEREVNRSER</sequence>
<reference evidence="2" key="1">
    <citation type="submission" date="2021-06" db="EMBL/GenBank/DDBJ databases">
        <authorList>
            <person name="Kallberg Y."/>
            <person name="Tangrot J."/>
            <person name="Rosling A."/>
        </authorList>
    </citation>
    <scope>NUCLEOTIDE SEQUENCE</scope>
    <source>
        <strain evidence="2">MA453B</strain>
    </source>
</reference>
<evidence type="ECO:0000313" key="3">
    <source>
        <dbReference type="Proteomes" id="UP000789405"/>
    </source>
</evidence>
<organism evidence="2 3">
    <name type="scientific">Dentiscutata erythropus</name>
    <dbReference type="NCBI Taxonomy" id="1348616"/>
    <lineage>
        <taxon>Eukaryota</taxon>
        <taxon>Fungi</taxon>
        <taxon>Fungi incertae sedis</taxon>
        <taxon>Mucoromycota</taxon>
        <taxon>Glomeromycotina</taxon>
        <taxon>Glomeromycetes</taxon>
        <taxon>Diversisporales</taxon>
        <taxon>Gigasporaceae</taxon>
        <taxon>Dentiscutata</taxon>
    </lineage>
</organism>